<comment type="caution">
    <text evidence="2">The sequence shown here is derived from an EMBL/GenBank/DDBJ whole genome shotgun (WGS) entry which is preliminary data.</text>
</comment>
<feature type="coiled-coil region" evidence="1">
    <location>
        <begin position="6"/>
        <end position="33"/>
    </location>
</feature>
<sequence>MATLIRDKYEAHKAEVNARFDQLKANEEELNRIFAEIYNMVGEVPIEVEDKYVSVARVFDTADEIPESFKGNNYVRTMRDEIVSLISYAVGCMFGRYSLDVVGLVLANQGDTVNEYLAKMPDPAHVSFMPVADNVLPITDDAYFENDICTLFERFLVAAYGAETLEENLRFVADALSPAAKGTPRETVRAYFQKEFFADHCKTYKKRPIYWLLDAGKKGSFRALFYMHRYQPDFFAHLRTAYVHPQQERLRARLDDIAAAEDAANGRQKAALAKEEKRLLAQQTELRTFEEKVHALADQMIAIDLDDGVKVNYPKFGDVLAKIK</sequence>
<dbReference type="AlphaFoldDB" id="A0A1Y3XHK6"/>
<reference evidence="3" key="1">
    <citation type="submission" date="2017-04" db="EMBL/GenBank/DDBJ databases">
        <title>Function of individual gut microbiota members based on whole genome sequencing of pure cultures obtained from chicken caecum.</title>
        <authorList>
            <person name="Medvecky M."/>
            <person name="Cejkova D."/>
            <person name="Polansky O."/>
            <person name="Karasova D."/>
            <person name="Kubasova T."/>
            <person name="Cizek A."/>
            <person name="Rychlik I."/>
        </authorList>
    </citation>
    <scope>NUCLEOTIDE SEQUENCE [LARGE SCALE GENOMIC DNA]</scope>
    <source>
        <strain evidence="3">An5</strain>
    </source>
</reference>
<dbReference type="OrthoDB" id="4280289at2"/>
<accession>A0A1Y3XHK6</accession>
<dbReference type="EMBL" id="NFIE01000027">
    <property type="protein sequence ID" value="OUN85026.1"/>
    <property type="molecule type" value="Genomic_DNA"/>
</dbReference>
<gene>
    <name evidence="2" type="ORF">B5G02_09370</name>
</gene>
<evidence type="ECO:0000313" key="2">
    <source>
        <dbReference type="EMBL" id="OUN85026.1"/>
    </source>
</evidence>
<name>A0A1Y3XHK6_9ACTN</name>
<protein>
    <recommendedName>
        <fullName evidence="4">Class I SAM-dependent DNA methyltransferase</fullName>
    </recommendedName>
</protein>
<keyword evidence="3" id="KW-1185">Reference proteome</keyword>
<dbReference type="RefSeq" id="WP_094336023.1">
    <property type="nucleotide sequence ID" value="NZ_NFIE01000027.1"/>
</dbReference>
<proteinExistence type="predicted"/>
<evidence type="ECO:0008006" key="4">
    <source>
        <dbReference type="Google" id="ProtNLM"/>
    </source>
</evidence>
<keyword evidence="1" id="KW-0175">Coiled coil</keyword>
<evidence type="ECO:0000313" key="3">
    <source>
        <dbReference type="Proteomes" id="UP000195781"/>
    </source>
</evidence>
<organism evidence="2 3">
    <name type="scientific">[Collinsella] massiliensis</name>
    <dbReference type="NCBI Taxonomy" id="1232426"/>
    <lineage>
        <taxon>Bacteria</taxon>
        <taxon>Bacillati</taxon>
        <taxon>Actinomycetota</taxon>
        <taxon>Coriobacteriia</taxon>
        <taxon>Coriobacteriales</taxon>
        <taxon>Coriobacteriaceae</taxon>
        <taxon>Enorma</taxon>
    </lineage>
</organism>
<evidence type="ECO:0000256" key="1">
    <source>
        <dbReference type="SAM" id="Coils"/>
    </source>
</evidence>
<dbReference type="Proteomes" id="UP000195781">
    <property type="component" value="Unassembled WGS sequence"/>
</dbReference>